<feature type="transmembrane region" description="Helical" evidence="15">
    <location>
        <begin position="488"/>
        <end position="506"/>
    </location>
</feature>
<gene>
    <name evidence="18" type="primary">ALG2</name>
    <name evidence="18" type="ORF">C6P45_002349</name>
</gene>
<dbReference type="InterPro" id="IPR027054">
    <property type="entry name" value="ALG2"/>
</dbReference>
<feature type="domain" description="Glycosyltransferase subfamily 4-like N-terminal" evidence="17">
    <location>
        <begin position="21"/>
        <end position="201"/>
    </location>
</feature>
<name>A0A9P6WDW1_MAUEX</name>
<comment type="subcellular location">
    <subcellularLocation>
        <location evidence="2 15">Endoplasmic reticulum membrane</location>
    </subcellularLocation>
</comment>
<keyword evidence="19" id="KW-1185">Reference proteome</keyword>
<evidence type="ECO:0000313" key="19">
    <source>
        <dbReference type="Proteomes" id="UP000750334"/>
    </source>
</evidence>
<keyword evidence="12 15" id="KW-0472">Membrane</keyword>
<dbReference type="OrthoDB" id="448893at2759"/>
<comment type="function">
    <text evidence="1 15">Mannosylates Man(2)GlcNAc(2)-dolichol diphosphate and Man(1)GlcNAc(2)-dolichol diphosphate to form Man(3)GlcNAc(2)-dolichol diphosphate.</text>
</comment>
<dbReference type="InterPro" id="IPR028098">
    <property type="entry name" value="Glyco_trans_4-like_N"/>
</dbReference>
<sequence>MSEKKDNRPIRVAFIHPDLGIGGAERLVVDAALGLQEKGYEVKMFTSHCDKSHCFEEIKDGTLEVEVFGDHIPTNYKKKFFIVFANLRQLLLIWKLRSTGQLDNYDLYIIDELSTCLPLLHLFSNAKLFFYCHFPDKFLSIRTSLLKTLYRIPFDILEQFSLSCADKVVVNSNFTKSMYCKAFNLLRTEPEVIYPCVDLTRAPIDDIDQKLFDHMFNTDDKFFLSINRYEGKKNVKLALRAFALSRAKSNKNYKLVISGGYDPRVGENVENLKELEKEAKALKLPYSVVAYAEFDKEHDFDSIKTKDKKVVFLTSISTSLKELLLSKSEMLMYTPSNEHFGIVPLEAMKYGIPVLATNTGGPLETVVSYVPNVNENKTTGWLRAPIPGSWANVIDAFMDSPDIDFKANGEKQVKSKFTRDVMTWSFEENIDKIIWTKKTKLFWENILYSMLRLLLHLLILKIKPDASLPFLFLGTVSFLYFKDFIGTLYWGFIFVLTSDIFAGYLSDYSS</sequence>
<evidence type="ECO:0000256" key="4">
    <source>
        <dbReference type="ARBA" id="ARBA00011969"/>
    </source>
</evidence>
<evidence type="ECO:0000256" key="5">
    <source>
        <dbReference type="ARBA" id="ARBA00012649"/>
    </source>
</evidence>
<comment type="caution">
    <text evidence="18">The sequence shown here is derived from an EMBL/GenBank/DDBJ whole genome shotgun (WGS) entry which is preliminary data.</text>
</comment>
<dbReference type="GO" id="GO:0005789">
    <property type="term" value="C:endoplasmic reticulum membrane"/>
    <property type="evidence" value="ECO:0007669"/>
    <property type="project" value="UniProtKB-SubCell"/>
</dbReference>
<dbReference type="GO" id="GO:0102704">
    <property type="term" value="F:GDP-Man:Man(2)GlcNAc(2)-PP-Dol alpha-1,6-mannosyltransferase activity"/>
    <property type="evidence" value="ECO:0007669"/>
    <property type="project" value="UniProtKB-UniRule"/>
</dbReference>
<dbReference type="PANTHER" id="PTHR45918:SF1">
    <property type="entry name" value="ALPHA-1,3_1,6-MANNOSYLTRANSFERASE ALG2"/>
    <property type="match status" value="1"/>
</dbReference>
<evidence type="ECO:0000259" key="17">
    <source>
        <dbReference type="Pfam" id="PF13439"/>
    </source>
</evidence>
<comment type="similarity">
    <text evidence="15">Belongs to the glycosyltransferase group 1 family.</text>
</comment>
<dbReference type="InterPro" id="IPR001296">
    <property type="entry name" value="Glyco_trans_1"/>
</dbReference>
<evidence type="ECO:0000256" key="8">
    <source>
        <dbReference type="ARBA" id="ARBA00022679"/>
    </source>
</evidence>
<feature type="domain" description="Glycosyl transferase family 1" evidence="16">
    <location>
        <begin position="208"/>
        <end position="401"/>
    </location>
</feature>
<keyword evidence="11 15" id="KW-1133">Transmembrane helix</keyword>
<protein>
    <recommendedName>
        <fullName evidence="6 15">Alpha-1,3/1,6-mannosyltransferase ALG2</fullName>
        <ecNumber evidence="5 15">2.4.1.132</ecNumber>
        <ecNumber evidence="4 15">2.4.1.257</ecNumber>
    </recommendedName>
    <alternativeName>
        <fullName evidence="15">GDP-Man:Man(1)GlcNAc(2)-PP-Dol alpha-1,3-mannosyltransferase</fullName>
    </alternativeName>
</protein>
<comment type="pathway">
    <text evidence="3 15">Protein modification; protein glycosylation.</text>
</comment>
<comment type="catalytic activity">
    <reaction evidence="14 15">
        <text>an alpha-D-Man-(1-&gt;3)-beta-D-Man-(1-&gt;4)-beta-D-GlcNAc-(1-&gt;4)-alpha-D-GlcNAc-diphospho-di-trans,poly-cis-dolichol + GDP-alpha-D-mannose = an alpha-D-Man-(1-&gt;3)-[alpha-D-Man-(1-&gt;6)]-beta-D-Man-(1-&gt;4)-beta-D-GlcNAc-(1-&gt;4)-alpha-D-GlcNAc-diphospho-di-trans,poly-cis-dolichol + GDP + H(+)</text>
        <dbReference type="Rhea" id="RHEA:29519"/>
        <dbReference type="Rhea" id="RHEA-COMP:19513"/>
        <dbReference type="Rhea" id="RHEA-COMP:19515"/>
        <dbReference type="ChEBI" id="CHEBI:15378"/>
        <dbReference type="ChEBI" id="CHEBI:57527"/>
        <dbReference type="ChEBI" id="CHEBI:58189"/>
        <dbReference type="ChEBI" id="CHEBI:132510"/>
        <dbReference type="ChEBI" id="CHEBI:132511"/>
        <dbReference type="EC" id="2.4.1.257"/>
    </reaction>
    <physiologicalReaction direction="left-to-right" evidence="14 15">
        <dbReference type="Rhea" id="RHEA:29520"/>
    </physiologicalReaction>
</comment>
<dbReference type="Pfam" id="PF00534">
    <property type="entry name" value="Glycos_transf_1"/>
    <property type="match status" value="1"/>
</dbReference>
<dbReference type="Pfam" id="PF13439">
    <property type="entry name" value="Glyco_transf_4"/>
    <property type="match status" value="1"/>
</dbReference>
<dbReference type="Gene3D" id="3.40.50.2000">
    <property type="entry name" value="Glycogen Phosphorylase B"/>
    <property type="match status" value="2"/>
</dbReference>
<dbReference type="Proteomes" id="UP000750334">
    <property type="component" value="Unassembled WGS sequence"/>
</dbReference>
<dbReference type="SUPFAM" id="SSF53756">
    <property type="entry name" value="UDP-Glycosyltransferase/glycogen phosphorylase"/>
    <property type="match status" value="1"/>
</dbReference>
<feature type="transmembrane region" description="Helical" evidence="15">
    <location>
        <begin position="441"/>
        <end position="460"/>
    </location>
</feature>
<evidence type="ECO:0000256" key="13">
    <source>
        <dbReference type="ARBA" id="ARBA00045103"/>
    </source>
</evidence>
<evidence type="ECO:0000256" key="11">
    <source>
        <dbReference type="ARBA" id="ARBA00022989"/>
    </source>
</evidence>
<evidence type="ECO:0000256" key="15">
    <source>
        <dbReference type="RuleBase" id="RU367136"/>
    </source>
</evidence>
<dbReference type="EC" id="2.4.1.257" evidence="4 15"/>
<proteinExistence type="inferred from homology"/>
<evidence type="ECO:0000256" key="7">
    <source>
        <dbReference type="ARBA" id="ARBA00022676"/>
    </source>
</evidence>
<dbReference type="PANTHER" id="PTHR45918">
    <property type="entry name" value="ALPHA-1,3/1,6-MANNOSYLTRANSFERASE ALG2"/>
    <property type="match status" value="1"/>
</dbReference>
<keyword evidence="8 15" id="KW-0808">Transferase</keyword>
<keyword evidence="10 15" id="KW-0256">Endoplasmic reticulum</keyword>
<evidence type="ECO:0000256" key="12">
    <source>
        <dbReference type="ARBA" id="ARBA00023136"/>
    </source>
</evidence>
<evidence type="ECO:0000256" key="6">
    <source>
        <dbReference type="ARBA" id="ARBA00019218"/>
    </source>
</evidence>
<evidence type="ECO:0000256" key="9">
    <source>
        <dbReference type="ARBA" id="ARBA00022692"/>
    </source>
</evidence>
<evidence type="ECO:0000313" key="18">
    <source>
        <dbReference type="EMBL" id="KAG0670446.1"/>
    </source>
</evidence>
<comment type="catalytic activity">
    <reaction evidence="13 15">
        <text>a beta-D-Man-(1-&gt;4)-beta-D-GlcNAc-(1-&gt;4)-alpha-D-GlcNAc-diphospho-di-trans,poly-cis-dolichol + GDP-alpha-D-mannose = an alpha-D-Man-(1-&gt;3)-beta-D-Man-(1-&gt;4)-beta-D-GlcNAc-(1-&gt;4)-alpha-D-GlcNAc-diphospho-di-trans,poly-cis-dolichol + GDP + H(+)</text>
        <dbReference type="Rhea" id="RHEA:29515"/>
        <dbReference type="Rhea" id="RHEA-COMP:19511"/>
        <dbReference type="Rhea" id="RHEA-COMP:19513"/>
        <dbReference type="ChEBI" id="CHEBI:15378"/>
        <dbReference type="ChEBI" id="CHEBI:57527"/>
        <dbReference type="ChEBI" id="CHEBI:58189"/>
        <dbReference type="ChEBI" id="CHEBI:58472"/>
        <dbReference type="ChEBI" id="CHEBI:132510"/>
        <dbReference type="EC" id="2.4.1.132"/>
    </reaction>
    <physiologicalReaction direction="left-to-right" evidence="13 15">
        <dbReference type="Rhea" id="RHEA:29516"/>
    </physiologicalReaction>
</comment>
<evidence type="ECO:0000256" key="2">
    <source>
        <dbReference type="ARBA" id="ARBA00004586"/>
    </source>
</evidence>
<accession>A0A9P6WDW1</accession>
<dbReference type="EC" id="2.4.1.132" evidence="5 15"/>
<keyword evidence="9 15" id="KW-0812">Transmembrane</keyword>
<organism evidence="18 19">
    <name type="scientific">Maudiozyma exigua</name>
    <name type="common">Yeast</name>
    <name type="synonym">Kazachstania exigua</name>
    <dbReference type="NCBI Taxonomy" id="34358"/>
    <lineage>
        <taxon>Eukaryota</taxon>
        <taxon>Fungi</taxon>
        <taxon>Dikarya</taxon>
        <taxon>Ascomycota</taxon>
        <taxon>Saccharomycotina</taxon>
        <taxon>Saccharomycetes</taxon>
        <taxon>Saccharomycetales</taxon>
        <taxon>Saccharomycetaceae</taxon>
        <taxon>Maudiozyma</taxon>
    </lineage>
</organism>
<evidence type="ECO:0000256" key="1">
    <source>
        <dbReference type="ARBA" id="ARBA00003142"/>
    </source>
</evidence>
<keyword evidence="7 15" id="KW-0328">Glycosyltransferase</keyword>
<evidence type="ECO:0000259" key="16">
    <source>
        <dbReference type="Pfam" id="PF00534"/>
    </source>
</evidence>
<evidence type="ECO:0000256" key="14">
    <source>
        <dbReference type="ARBA" id="ARBA00045104"/>
    </source>
</evidence>
<evidence type="ECO:0000256" key="3">
    <source>
        <dbReference type="ARBA" id="ARBA00004922"/>
    </source>
</evidence>
<dbReference type="AlphaFoldDB" id="A0A9P6WDW1"/>
<reference evidence="18 19" key="1">
    <citation type="submission" date="2020-11" db="EMBL/GenBank/DDBJ databases">
        <title>Kefir isolates.</title>
        <authorList>
            <person name="Marcisauskas S."/>
            <person name="Kim Y."/>
            <person name="Blasche S."/>
        </authorList>
    </citation>
    <scope>NUCLEOTIDE SEQUENCE [LARGE SCALE GENOMIC DNA]</scope>
    <source>
        <strain evidence="18 19">OG2</strain>
    </source>
</reference>
<evidence type="ECO:0000256" key="10">
    <source>
        <dbReference type="ARBA" id="ARBA00022824"/>
    </source>
</evidence>
<dbReference type="EMBL" id="PUHR01000023">
    <property type="protein sequence ID" value="KAG0670446.1"/>
    <property type="molecule type" value="Genomic_DNA"/>
</dbReference>
<dbReference type="GO" id="GO:0004378">
    <property type="term" value="F:GDP-Man:Man(1)GlcNAc(2)-PP-Dol alpha-1,3-mannosyltransferase activity"/>
    <property type="evidence" value="ECO:0007669"/>
    <property type="project" value="UniProtKB-UniRule"/>
</dbReference>
<dbReference type="CDD" id="cd03805">
    <property type="entry name" value="GT4_ALG2-like"/>
    <property type="match status" value="1"/>
</dbReference>